<protein>
    <submittedName>
        <fullName evidence="1">Uncharacterized protein</fullName>
    </submittedName>
</protein>
<gene>
    <name evidence="1" type="ORF">CB4_01364</name>
</gene>
<name>A0A0U4WEK7_9BACL</name>
<dbReference type="Proteomes" id="UP000217696">
    <property type="component" value="Chromosome"/>
</dbReference>
<sequence length="229" mass="27067">MNYIWEAIIKAEQNGGNPKDVCFAVADVYSPYMEVSNVMINTWVVEERVEINPYYRFYDIFRDVFDPNNNEHMELRQQLFDILIHFLADIDRMQGMNKREYYSRFVIHDMESGMFGDSCREKSKLFSQAEKEVISANLLRLYETGEALHLFKDTVHKLFKNSILYTNQEGKDELLLYIGQTETSVARDKLTLLETIFLPLPFHTEVYWGYHFGMIDVEETMQIDSIALY</sequence>
<keyword evidence="2" id="KW-1185">Reference proteome</keyword>
<evidence type="ECO:0000313" key="1">
    <source>
        <dbReference type="EMBL" id="BAU27195.1"/>
    </source>
</evidence>
<dbReference type="EMBL" id="AP017312">
    <property type="protein sequence ID" value="BAU27195.1"/>
    <property type="molecule type" value="Genomic_DNA"/>
</dbReference>
<accession>A0A0U4WEK7</accession>
<evidence type="ECO:0000313" key="2">
    <source>
        <dbReference type="Proteomes" id="UP000217696"/>
    </source>
</evidence>
<dbReference type="AlphaFoldDB" id="A0A0U4WEK7"/>
<proteinExistence type="predicted"/>
<organism evidence="1 2">
    <name type="scientific">Aneurinibacillus soli</name>
    <dbReference type="NCBI Taxonomy" id="1500254"/>
    <lineage>
        <taxon>Bacteria</taxon>
        <taxon>Bacillati</taxon>
        <taxon>Bacillota</taxon>
        <taxon>Bacilli</taxon>
        <taxon>Bacillales</taxon>
        <taxon>Paenibacillaceae</taxon>
        <taxon>Aneurinibacillus group</taxon>
        <taxon>Aneurinibacillus</taxon>
    </lineage>
</organism>
<reference evidence="1 2" key="1">
    <citation type="submission" date="2015-12" db="EMBL/GenBank/DDBJ databases">
        <title>Genome sequence of Aneurinibacillus soli.</title>
        <authorList>
            <person name="Lee J.S."/>
            <person name="Lee K.C."/>
            <person name="Kim K.K."/>
            <person name="Lee B.W."/>
        </authorList>
    </citation>
    <scope>NUCLEOTIDE SEQUENCE [LARGE SCALE GENOMIC DNA]</scope>
    <source>
        <strain evidence="1 2">CB4</strain>
    </source>
</reference>
<dbReference type="KEGG" id="asoc:CB4_01364"/>